<protein>
    <recommendedName>
        <fullName evidence="4">Mon2/Sec7/BIG1-like dimerisation and cyclophilin-binding domain-containing protein</fullName>
    </recommendedName>
</protein>
<feature type="non-terminal residue" evidence="2">
    <location>
        <position position="98"/>
    </location>
</feature>
<proteinExistence type="predicted"/>
<feature type="non-terminal residue" evidence="2">
    <location>
        <position position="1"/>
    </location>
</feature>
<feature type="chain" id="PRO_5039887272" description="Mon2/Sec7/BIG1-like dimerisation and cyclophilin-binding domain-containing protein" evidence="1">
    <location>
        <begin position="19"/>
        <end position="98"/>
    </location>
</feature>
<evidence type="ECO:0000313" key="3">
    <source>
        <dbReference type="Proteomes" id="UP000265618"/>
    </source>
</evidence>
<keyword evidence="1" id="KW-0732">Signal</keyword>
<reference evidence="2 3" key="1">
    <citation type="journal article" date="2018" name="PLoS ONE">
        <title>The draft genome of Kipferlia bialata reveals reductive genome evolution in fornicate parasites.</title>
        <authorList>
            <person name="Tanifuji G."/>
            <person name="Takabayashi S."/>
            <person name="Kume K."/>
            <person name="Takagi M."/>
            <person name="Nakayama T."/>
            <person name="Kamikawa R."/>
            <person name="Inagaki Y."/>
            <person name="Hashimoto T."/>
        </authorList>
    </citation>
    <scope>NUCLEOTIDE SEQUENCE [LARGE SCALE GENOMIC DNA]</scope>
    <source>
        <strain evidence="2">NY0173</strain>
    </source>
</reference>
<accession>A0A9K3DBX1</accession>
<evidence type="ECO:0000313" key="2">
    <source>
        <dbReference type="EMBL" id="GIQ92664.1"/>
    </source>
</evidence>
<dbReference type="Proteomes" id="UP000265618">
    <property type="component" value="Unassembled WGS sequence"/>
</dbReference>
<evidence type="ECO:0000256" key="1">
    <source>
        <dbReference type="SAM" id="SignalP"/>
    </source>
</evidence>
<organism evidence="2 3">
    <name type="scientific">Kipferlia bialata</name>
    <dbReference type="NCBI Taxonomy" id="797122"/>
    <lineage>
        <taxon>Eukaryota</taxon>
        <taxon>Metamonada</taxon>
        <taxon>Carpediemonas-like organisms</taxon>
        <taxon>Kipferlia</taxon>
    </lineage>
</organism>
<name>A0A9K3DBX1_9EUKA</name>
<feature type="signal peptide" evidence="1">
    <location>
        <begin position="1"/>
        <end position="18"/>
    </location>
</feature>
<keyword evidence="3" id="KW-1185">Reference proteome</keyword>
<sequence>GSTPDALQLECLLSLCLGVFMDVTEDRATDLVSRLLESVIKMLLSGNPSVPSSERLLVLVQRVFERERAPERDTLPQDIYDAIFQAITVYLDVSVVPV</sequence>
<dbReference type="EMBL" id="BDIP01010214">
    <property type="protein sequence ID" value="GIQ92664.1"/>
    <property type="molecule type" value="Genomic_DNA"/>
</dbReference>
<evidence type="ECO:0008006" key="4">
    <source>
        <dbReference type="Google" id="ProtNLM"/>
    </source>
</evidence>
<comment type="caution">
    <text evidence="2">The sequence shown here is derived from an EMBL/GenBank/DDBJ whole genome shotgun (WGS) entry which is preliminary data.</text>
</comment>
<dbReference type="AlphaFoldDB" id="A0A9K3DBX1"/>
<gene>
    <name evidence="2" type="ORF">KIPB_016560</name>
</gene>